<comment type="caution">
    <text evidence="1">The sequence shown here is derived from an EMBL/GenBank/DDBJ whole genome shotgun (WGS) entry which is preliminary data.</text>
</comment>
<organism evidence="1">
    <name type="scientific">marine sediment metagenome</name>
    <dbReference type="NCBI Taxonomy" id="412755"/>
    <lineage>
        <taxon>unclassified sequences</taxon>
        <taxon>metagenomes</taxon>
        <taxon>ecological metagenomes</taxon>
    </lineage>
</organism>
<evidence type="ECO:0000313" key="1">
    <source>
        <dbReference type="EMBL" id="KKM27490.1"/>
    </source>
</evidence>
<accession>A0A0F9LJ49</accession>
<name>A0A0F9LJ49_9ZZZZ</name>
<reference evidence="1" key="1">
    <citation type="journal article" date="2015" name="Nature">
        <title>Complex archaea that bridge the gap between prokaryotes and eukaryotes.</title>
        <authorList>
            <person name="Spang A."/>
            <person name="Saw J.H."/>
            <person name="Jorgensen S.L."/>
            <person name="Zaremba-Niedzwiedzka K."/>
            <person name="Martijn J."/>
            <person name="Lind A.E."/>
            <person name="van Eijk R."/>
            <person name="Schleper C."/>
            <person name="Guy L."/>
            <person name="Ettema T.J."/>
        </authorList>
    </citation>
    <scope>NUCLEOTIDE SEQUENCE</scope>
</reference>
<dbReference type="AlphaFoldDB" id="A0A0F9LJ49"/>
<proteinExistence type="predicted"/>
<sequence>MANPDTLWGVFKLEDPILKGHENLSPANFETVLLGVGGNTAIVMDFVTYRGKVVAATPATHRLVALAAYVNADTQATNVPQYWCGQIIRPTRIPSPVADVDWNPDTALIDSQEVVILKKGSSGVVTMCHVLDQSLDILTGYIMFVGATAGKLDILTNTYTNTTPTGPENAVNILEGVHYRVGMADAVVEDNAGEKVMCPVSWL</sequence>
<protein>
    <submittedName>
        <fullName evidence="1">Uncharacterized protein</fullName>
    </submittedName>
</protein>
<gene>
    <name evidence="1" type="ORF">LCGC14_1574250</name>
</gene>
<dbReference type="EMBL" id="LAZR01012312">
    <property type="protein sequence ID" value="KKM27490.1"/>
    <property type="molecule type" value="Genomic_DNA"/>
</dbReference>